<accession>A0ACB6QT82</accession>
<proteinExistence type="predicted"/>
<protein>
    <submittedName>
        <fullName evidence="1">Uncharacterized protein</fullName>
    </submittedName>
</protein>
<name>A0ACB6QT82_9PLEO</name>
<organism evidence="1 2">
    <name type="scientific">Lindgomyces ingoldianus</name>
    <dbReference type="NCBI Taxonomy" id="673940"/>
    <lineage>
        <taxon>Eukaryota</taxon>
        <taxon>Fungi</taxon>
        <taxon>Dikarya</taxon>
        <taxon>Ascomycota</taxon>
        <taxon>Pezizomycotina</taxon>
        <taxon>Dothideomycetes</taxon>
        <taxon>Pleosporomycetidae</taxon>
        <taxon>Pleosporales</taxon>
        <taxon>Lindgomycetaceae</taxon>
        <taxon>Lindgomyces</taxon>
    </lineage>
</organism>
<comment type="caution">
    <text evidence="1">The sequence shown here is derived from an EMBL/GenBank/DDBJ whole genome shotgun (WGS) entry which is preliminary data.</text>
</comment>
<evidence type="ECO:0000313" key="1">
    <source>
        <dbReference type="EMBL" id="KAF2469297.1"/>
    </source>
</evidence>
<keyword evidence="2" id="KW-1185">Reference proteome</keyword>
<dbReference type="Proteomes" id="UP000799755">
    <property type="component" value="Unassembled WGS sequence"/>
</dbReference>
<evidence type="ECO:0000313" key="2">
    <source>
        <dbReference type="Proteomes" id="UP000799755"/>
    </source>
</evidence>
<dbReference type="EMBL" id="MU003512">
    <property type="protein sequence ID" value="KAF2469297.1"/>
    <property type="molecule type" value="Genomic_DNA"/>
</dbReference>
<reference evidence="1" key="1">
    <citation type="journal article" date="2020" name="Stud. Mycol.">
        <title>101 Dothideomycetes genomes: a test case for predicting lifestyles and emergence of pathogens.</title>
        <authorList>
            <person name="Haridas S."/>
            <person name="Albert R."/>
            <person name="Binder M."/>
            <person name="Bloem J."/>
            <person name="Labutti K."/>
            <person name="Salamov A."/>
            <person name="Andreopoulos B."/>
            <person name="Baker S."/>
            <person name="Barry K."/>
            <person name="Bills G."/>
            <person name="Bluhm B."/>
            <person name="Cannon C."/>
            <person name="Castanera R."/>
            <person name="Culley D."/>
            <person name="Daum C."/>
            <person name="Ezra D."/>
            <person name="Gonzalez J."/>
            <person name="Henrissat B."/>
            <person name="Kuo A."/>
            <person name="Liang C."/>
            <person name="Lipzen A."/>
            <person name="Lutzoni F."/>
            <person name="Magnuson J."/>
            <person name="Mondo S."/>
            <person name="Nolan M."/>
            <person name="Ohm R."/>
            <person name="Pangilinan J."/>
            <person name="Park H.-J."/>
            <person name="Ramirez L."/>
            <person name="Alfaro M."/>
            <person name="Sun H."/>
            <person name="Tritt A."/>
            <person name="Yoshinaga Y."/>
            <person name="Zwiers L.-H."/>
            <person name="Turgeon B."/>
            <person name="Goodwin S."/>
            <person name="Spatafora J."/>
            <person name="Crous P."/>
            <person name="Grigoriev I."/>
        </authorList>
    </citation>
    <scope>NUCLEOTIDE SEQUENCE</scope>
    <source>
        <strain evidence="1">ATCC 200398</strain>
    </source>
</reference>
<gene>
    <name evidence="1" type="ORF">BDR25DRAFT_304443</name>
</gene>
<sequence>MPLPDEREATQNSCHAFLLHSTHLQGLFEALEQSELGALGQRFAALRAIGQGGVGVHVACFSVFHDKVLSPPNLSIASRLCASSQPLLYHMSLLNCGLQRTPSALPHLIHVSIQLPAFAGKPSASEVTTPQDLATRPRNNGGGPKLAFSSSDLSDSPFQTTCEASDEYSLLPVVHLVFIFKTSQSRPSCKTT</sequence>